<name>A0ABR1SBS9_9PEZI</name>
<dbReference type="Proteomes" id="UP001396898">
    <property type="component" value="Unassembled WGS sequence"/>
</dbReference>
<keyword evidence="3" id="KW-1185">Reference proteome</keyword>
<gene>
    <name evidence="2" type="ORF">PG991_006340</name>
</gene>
<evidence type="ECO:0000313" key="3">
    <source>
        <dbReference type="Proteomes" id="UP001396898"/>
    </source>
</evidence>
<evidence type="ECO:0000313" key="2">
    <source>
        <dbReference type="EMBL" id="KAK8029284.1"/>
    </source>
</evidence>
<reference evidence="2 3" key="1">
    <citation type="submission" date="2023-01" db="EMBL/GenBank/DDBJ databases">
        <title>Analysis of 21 Apiospora genomes using comparative genomics revels a genus with tremendous synthesis potential of carbohydrate active enzymes and secondary metabolites.</title>
        <authorList>
            <person name="Sorensen T."/>
        </authorList>
    </citation>
    <scope>NUCLEOTIDE SEQUENCE [LARGE SCALE GENOMIC DNA]</scope>
    <source>
        <strain evidence="2 3">CBS 20057</strain>
    </source>
</reference>
<proteinExistence type="inferred from homology"/>
<evidence type="ECO:0008006" key="4">
    <source>
        <dbReference type="Google" id="ProtNLM"/>
    </source>
</evidence>
<dbReference type="InterPro" id="IPR044053">
    <property type="entry name" value="AsaB-like"/>
</dbReference>
<dbReference type="NCBIfam" id="NF041278">
    <property type="entry name" value="CmcJ_NvfI_EfuI"/>
    <property type="match status" value="1"/>
</dbReference>
<sequence>MDYIPVDVTASFPFIQKNELYRTVKPYGADFSTDSLPRSNLKTNRVGDIVVTDMRGLDKRFTFDEHGFEVLNFKPSLPYECFADQARVEEVYCHELGSFLVEHFDATAIQIFETQVRRRHSSFPDGEVDINVGYQPAMRPHIDATIEHTREKILTLNGDLAAELLQKEWIYLNAWRPLRGPLRDWPLALCDPSTVDPGADLIRTDNIIKGEYAENIGLHFGESQRWYYLGNQTADELLVFRQADSQGRTGVPHASFRLPVNEDERPVPRESIEMRMVIYL</sequence>
<accession>A0ABR1SBS9</accession>
<comment type="similarity">
    <text evidence="1">Belongs to the asaB hydroxylase/desaturase family.</text>
</comment>
<comment type="caution">
    <text evidence="2">The sequence shown here is derived from an EMBL/GenBank/DDBJ whole genome shotgun (WGS) entry which is preliminary data.</text>
</comment>
<dbReference type="PANTHER" id="PTHR34598:SF3">
    <property type="entry name" value="OXIDOREDUCTASE AN1597"/>
    <property type="match status" value="1"/>
</dbReference>
<dbReference type="EMBL" id="JAQQWI010000007">
    <property type="protein sequence ID" value="KAK8029284.1"/>
    <property type="molecule type" value="Genomic_DNA"/>
</dbReference>
<organism evidence="2 3">
    <name type="scientific">Apiospora marii</name>
    <dbReference type="NCBI Taxonomy" id="335849"/>
    <lineage>
        <taxon>Eukaryota</taxon>
        <taxon>Fungi</taxon>
        <taxon>Dikarya</taxon>
        <taxon>Ascomycota</taxon>
        <taxon>Pezizomycotina</taxon>
        <taxon>Sordariomycetes</taxon>
        <taxon>Xylariomycetidae</taxon>
        <taxon>Amphisphaeriales</taxon>
        <taxon>Apiosporaceae</taxon>
        <taxon>Apiospora</taxon>
    </lineage>
</organism>
<evidence type="ECO:0000256" key="1">
    <source>
        <dbReference type="ARBA" id="ARBA00023604"/>
    </source>
</evidence>
<dbReference type="PANTHER" id="PTHR34598">
    <property type="entry name" value="BLL6449 PROTEIN"/>
    <property type="match status" value="1"/>
</dbReference>
<protein>
    <recommendedName>
        <fullName evidence="4">Methyltransferase</fullName>
    </recommendedName>
</protein>